<gene>
    <name evidence="1" type="ORF">A8C56_16065</name>
</gene>
<accession>A0A1A9I3M3</accession>
<dbReference type="STRING" id="1176587.A8C56_16065"/>
<dbReference type="EMBL" id="CP015772">
    <property type="protein sequence ID" value="ANH82268.1"/>
    <property type="molecule type" value="Genomic_DNA"/>
</dbReference>
<evidence type="ECO:0000313" key="1">
    <source>
        <dbReference type="EMBL" id="ANH82268.1"/>
    </source>
</evidence>
<dbReference type="AlphaFoldDB" id="A0A1A9I3M3"/>
<name>A0A1A9I3M3_9BACT</name>
<keyword evidence="2" id="KW-1185">Reference proteome</keyword>
<dbReference type="KEGG" id="nia:A8C56_16065"/>
<dbReference type="Proteomes" id="UP000077667">
    <property type="component" value="Chromosome"/>
</dbReference>
<protein>
    <submittedName>
        <fullName evidence="1">Uncharacterized protein</fullName>
    </submittedName>
</protein>
<organism evidence="1 2">
    <name type="scientific">Niabella ginsenosidivorans</name>
    <dbReference type="NCBI Taxonomy" id="1176587"/>
    <lineage>
        <taxon>Bacteria</taxon>
        <taxon>Pseudomonadati</taxon>
        <taxon>Bacteroidota</taxon>
        <taxon>Chitinophagia</taxon>
        <taxon>Chitinophagales</taxon>
        <taxon>Chitinophagaceae</taxon>
        <taxon>Niabella</taxon>
    </lineage>
</organism>
<evidence type="ECO:0000313" key="2">
    <source>
        <dbReference type="Proteomes" id="UP000077667"/>
    </source>
</evidence>
<reference evidence="1 2" key="1">
    <citation type="submission" date="2016-05" db="EMBL/GenBank/DDBJ databases">
        <title>Niabella ginsenosidivorans BS26 whole genome sequencing.</title>
        <authorList>
            <person name="Im W.T."/>
            <person name="Siddiqi M.Z."/>
        </authorList>
    </citation>
    <scope>NUCLEOTIDE SEQUENCE [LARGE SCALE GENOMIC DNA]</scope>
    <source>
        <strain evidence="1 2">BS26</strain>
    </source>
</reference>
<sequence length="284" mass="32756">MTKKNKTYKVFRILIDVYQERFKPLLFCGIQPELSSLYHKNNVNMRKIVIVCLWGLLLQSCDFEKRKSLAGRSPAMVAEAIVESVFVQDTDSLKTAAEPVHSNKYWKQFEVHALLPENPVYKRLDSIEEIFSPIEPSKANHSVRRSNAVDHYISSRDLFKGKMQYSVKNLKELSNCRAYIKHDTIIIQIGMNTGFGGNGFHILVHDGRYVIMPFYFTDIVYGEEVEPLNVPLWQRLKLNRSFYNAGDSMYGYISFGSVFYDEYGTPSGQKANGFFRAVIKKACW</sequence>
<proteinExistence type="predicted"/>